<dbReference type="SUPFAM" id="SSF53448">
    <property type="entry name" value="Nucleotide-diphospho-sugar transferases"/>
    <property type="match status" value="1"/>
</dbReference>
<dbReference type="OrthoDB" id="3647at2759"/>
<dbReference type="InterPro" id="IPR051706">
    <property type="entry name" value="Glycosyltransferase_domain"/>
</dbReference>
<gene>
    <name evidence="4" type="ORF">ARAM_007594</name>
</gene>
<dbReference type="InterPro" id="IPR007577">
    <property type="entry name" value="GlycoTrfase_DXD_sugar-bd_CS"/>
</dbReference>
<dbReference type="Gene3D" id="3.90.550.20">
    <property type="match status" value="1"/>
</dbReference>
<dbReference type="GO" id="GO:0016020">
    <property type="term" value="C:membrane"/>
    <property type="evidence" value="ECO:0007669"/>
    <property type="project" value="GOC"/>
</dbReference>
<evidence type="ECO:0000256" key="2">
    <source>
        <dbReference type="ARBA" id="ARBA00022679"/>
    </source>
</evidence>
<organism evidence="4 5">
    <name type="scientific">Aspergillus rambellii</name>
    <dbReference type="NCBI Taxonomy" id="308745"/>
    <lineage>
        <taxon>Eukaryota</taxon>
        <taxon>Fungi</taxon>
        <taxon>Dikarya</taxon>
        <taxon>Ascomycota</taxon>
        <taxon>Pezizomycotina</taxon>
        <taxon>Eurotiomycetes</taxon>
        <taxon>Eurotiomycetidae</taxon>
        <taxon>Eurotiales</taxon>
        <taxon>Aspergillaceae</taxon>
        <taxon>Aspergillus</taxon>
        <taxon>Aspergillus subgen. Nidulantes</taxon>
    </lineage>
</organism>
<dbReference type="GO" id="GO:0000030">
    <property type="term" value="F:mannosyltransferase activity"/>
    <property type="evidence" value="ECO:0007669"/>
    <property type="project" value="TreeGrafter"/>
</dbReference>
<dbReference type="AlphaFoldDB" id="A0A0F8V2L1"/>
<accession>A0A0F8V2L1</accession>
<keyword evidence="3" id="KW-1133">Transmembrane helix</keyword>
<dbReference type="PANTHER" id="PTHR32385:SF15">
    <property type="entry name" value="INOSITOL PHOSPHOCERAMIDE MANNOSYLTRANSFERASE 1"/>
    <property type="match status" value="1"/>
</dbReference>
<keyword evidence="3" id="KW-0472">Membrane</keyword>
<dbReference type="EMBL" id="JZBS01000629">
    <property type="protein sequence ID" value="KKK25983.1"/>
    <property type="molecule type" value="Genomic_DNA"/>
</dbReference>
<name>A0A0F8V2L1_9EURO</name>
<evidence type="ECO:0000313" key="4">
    <source>
        <dbReference type="EMBL" id="KKK25983.1"/>
    </source>
</evidence>
<evidence type="ECO:0000256" key="1">
    <source>
        <dbReference type="ARBA" id="ARBA00009003"/>
    </source>
</evidence>
<evidence type="ECO:0000256" key="3">
    <source>
        <dbReference type="SAM" id="Phobius"/>
    </source>
</evidence>
<dbReference type="Proteomes" id="UP000034291">
    <property type="component" value="Unassembled WGS sequence"/>
</dbReference>
<sequence>MARTRLRVLWVCFLVFLGLNLYSLPALRSLYYLLRLPFVWNESTAAAVISQQHDHFDLTFAAYDANYSTSDAGLRPLIPSKLHHIHLGSNPPPAKWLAARAECLKHHKSWETFLWNDENAAHFVQDQFPHLYDMWNTYPFMVQRVDALRYMVLEKHGGVILDFDLACNALVNNLPAFNRRWLLLPYVTVMFSTGCHYASTIYTLQQNRTNLRILAGTPQLPNLHMLNGFVDTPLFRHFGSSSWHSKDARLIAFFKNMDQRILFAVLVFSLAASVSCLVVLCAGRQRQSSHQDVESHLSQSSTKFSSKHA</sequence>
<keyword evidence="2" id="KW-0808">Transferase</keyword>
<evidence type="ECO:0008006" key="6">
    <source>
        <dbReference type="Google" id="ProtNLM"/>
    </source>
</evidence>
<evidence type="ECO:0000313" key="5">
    <source>
        <dbReference type="Proteomes" id="UP000034291"/>
    </source>
</evidence>
<dbReference type="PANTHER" id="PTHR32385">
    <property type="entry name" value="MANNOSYL PHOSPHORYLINOSITOL CERAMIDE SYNTHASE"/>
    <property type="match status" value="1"/>
</dbReference>
<comment type="similarity">
    <text evidence="1">Belongs to the glycosyltransferase 32 family.</text>
</comment>
<comment type="caution">
    <text evidence="4">The sequence shown here is derived from an EMBL/GenBank/DDBJ whole genome shotgun (WGS) entry which is preliminary data.</text>
</comment>
<protein>
    <recommendedName>
        <fullName evidence="6">Glycosyl transferase</fullName>
    </recommendedName>
</protein>
<dbReference type="InterPro" id="IPR029044">
    <property type="entry name" value="Nucleotide-diphossugar_trans"/>
</dbReference>
<keyword evidence="5" id="KW-1185">Reference proteome</keyword>
<dbReference type="GO" id="GO:0051999">
    <property type="term" value="P:mannosyl-inositol phosphorylceramide biosynthetic process"/>
    <property type="evidence" value="ECO:0007669"/>
    <property type="project" value="TreeGrafter"/>
</dbReference>
<feature type="transmembrane region" description="Helical" evidence="3">
    <location>
        <begin position="261"/>
        <end position="282"/>
    </location>
</feature>
<keyword evidence="3" id="KW-0812">Transmembrane</keyword>
<reference evidence="4 5" key="1">
    <citation type="submission" date="2015-02" db="EMBL/GenBank/DDBJ databases">
        <title>Draft Genome Sequences of Two Closely-Related Aflatoxigenic Aspergillus Species Obtained from the Cote d'Ivoire.</title>
        <authorList>
            <person name="Moore G.G."/>
            <person name="Beltz S.B."/>
            <person name="Mack B.M."/>
        </authorList>
    </citation>
    <scope>NUCLEOTIDE SEQUENCE [LARGE SCALE GENOMIC DNA]</scope>
    <source>
        <strain evidence="4 5">SRRC1468</strain>
    </source>
</reference>
<proteinExistence type="inferred from homology"/>
<dbReference type="Pfam" id="PF04488">
    <property type="entry name" value="Gly_transf_sug"/>
    <property type="match status" value="1"/>
</dbReference>